<evidence type="ECO:0008006" key="7">
    <source>
        <dbReference type="Google" id="ProtNLM"/>
    </source>
</evidence>
<sequence>MISYYSTVSLITQQITGGYKMKKYAGMIVGGMAFTMAALSGCGQNVKVETTAAAVQTRTAAAETKADESKTDESKPTEGATWKFSCFDAEGTPYVEAYKAMWDRVEEETGGKIKVEIYDLGQLGNESDLLSMLQTGGIDAAQIGASLLAGYDDAFNVGDLPFIFDSYEHADRFAKTPEAEEMYAKLEDDGLKMYYMGIIGYRQPNLVKKVINSPDDFKGLKWRVMDSPIQIKTMEALGANPMIVAYSEIYSALDTGVVDAWMNDGVAFKNLSIAEVAPYYTDMPLFASTQTCIVSKKSLDALDEETRNTVESILKEDLPGVVKAGWDQNKAGLEDLKANAFKEYSVVEDTAPYLEKVQGVYDDLVKDYPDCQKYIDAINSVR</sequence>
<dbReference type="NCBIfam" id="NF037995">
    <property type="entry name" value="TRAP_S1"/>
    <property type="match status" value="1"/>
</dbReference>
<keyword evidence="2" id="KW-0813">Transport</keyword>
<feature type="region of interest" description="Disordered" evidence="4">
    <location>
        <begin position="59"/>
        <end position="78"/>
    </location>
</feature>
<dbReference type="PANTHER" id="PTHR33376">
    <property type="match status" value="1"/>
</dbReference>
<feature type="compositionally biased region" description="Basic and acidic residues" evidence="4">
    <location>
        <begin position="64"/>
        <end position="76"/>
    </location>
</feature>
<comment type="caution">
    <text evidence="5">The sequence shown here is derived from an EMBL/GenBank/DDBJ whole genome shotgun (WGS) entry which is preliminary data.</text>
</comment>
<dbReference type="Gene3D" id="3.40.190.170">
    <property type="entry name" value="Bacterial extracellular solute-binding protein, family 7"/>
    <property type="match status" value="1"/>
</dbReference>
<dbReference type="InterPro" id="IPR038404">
    <property type="entry name" value="TRAP_DctP_sf"/>
</dbReference>
<keyword evidence="3" id="KW-0732">Signal</keyword>
<dbReference type="GO" id="GO:0055085">
    <property type="term" value="P:transmembrane transport"/>
    <property type="evidence" value="ECO:0007669"/>
    <property type="project" value="InterPro"/>
</dbReference>
<dbReference type="AlphaFoldDB" id="A0AA41FKB0"/>
<dbReference type="PANTHER" id="PTHR33376:SF7">
    <property type="entry name" value="C4-DICARBOXYLATE-BINDING PROTEIN DCTB"/>
    <property type="match status" value="1"/>
</dbReference>
<name>A0AA41FKB0_9FIRM</name>
<dbReference type="Pfam" id="PF03480">
    <property type="entry name" value="DctP"/>
    <property type="match status" value="1"/>
</dbReference>
<proteinExistence type="inferred from homology"/>
<evidence type="ECO:0000256" key="3">
    <source>
        <dbReference type="ARBA" id="ARBA00022729"/>
    </source>
</evidence>
<organism evidence="5 6">
    <name type="scientific">Enterocloster citroniae</name>
    <dbReference type="NCBI Taxonomy" id="358743"/>
    <lineage>
        <taxon>Bacteria</taxon>
        <taxon>Bacillati</taxon>
        <taxon>Bacillota</taxon>
        <taxon>Clostridia</taxon>
        <taxon>Lachnospirales</taxon>
        <taxon>Lachnospiraceae</taxon>
        <taxon>Enterocloster</taxon>
    </lineage>
</organism>
<dbReference type="Proteomes" id="UP000708338">
    <property type="component" value="Unassembled WGS sequence"/>
</dbReference>
<evidence type="ECO:0000256" key="2">
    <source>
        <dbReference type="ARBA" id="ARBA00022448"/>
    </source>
</evidence>
<evidence type="ECO:0000256" key="1">
    <source>
        <dbReference type="ARBA" id="ARBA00009023"/>
    </source>
</evidence>
<dbReference type="SUPFAM" id="SSF53850">
    <property type="entry name" value="Periplasmic binding protein-like II"/>
    <property type="match status" value="1"/>
</dbReference>
<reference evidence="5" key="1">
    <citation type="journal article" date="2021" name="Gut Microbes">
        <title>A synthetic consortium of 100 gut commensals modulates the composition and function in a colon model of the microbiome of elderly subjects.</title>
        <authorList>
            <person name="Perez M."/>
            <person name="Ntemiri A."/>
            <person name="Tan H."/>
            <person name="Harris H.M.B."/>
            <person name="Roager H.M."/>
            <person name="Ribiere C."/>
            <person name="O'Toole P.W."/>
        </authorList>
    </citation>
    <scope>NUCLEOTIDE SEQUENCE</scope>
    <source>
        <strain evidence="5">MCC335</strain>
    </source>
</reference>
<dbReference type="InterPro" id="IPR018389">
    <property type="entry name" value="DctP_fam"/>
</dbReference>
<evidence type="ECO:0000256" key="4">
    <source>
        <dbReference type="SAM" id="MobiDB-lite"/>
    </source>
</evidence>
<accession>A0AA41FKB0</accession>
<gene>
    <name evidence="5" type="ORF">GPL26_27465</name>
</gene>
<protein>
    <recommendedName>
        <fullName evidence="7">TRAP transporter substrate-binding protein</fullName>
    </recommendedName>
</protein>
<evidence type="ECO:0000313" key="6">
    <source>
        <dbReference type="Proteomes" id="UP000708338"/>
    </source>
</evidence>
<evidence type="ECO:0000313" key="5">
    <source>
        <dbReference type="EMBL" id="MBT9813318.1"/>
    </source>
</evidence>
<comment type="similarity">
    <text evidence="1">Belongs to the bacterial solute-binding protein 7 family.</text>
</comment>
<dbReference type="EMBL" id="WQPS01000125">
    <property type="protein sequence ID" value="MBT9813318.1"/>
    <property type="molecule type" value="Genomic_DNA"/>
</dbReference>
<dbReference type="CDD" id="cd13603">
    <property type="entry name" value="PBP2_TRAP_Siap_TeaA_like"/>
    <property type="match status" value="1"/>
</dbReference>